<evidence type="ECO:0000259" key="7">
    <source>
        <dbReference type="Pfam" id="PF01498"/>
    </source>
</evidence>
<feature type="domain" description="Sleeping Beauty transposase HTH" evidence="9">
    <location>
        <begin position="93"/>
        <end position="144"/>
    </location>
</feature>
<feature type="domain" description="Tc1-like transposase DDE" evidence="8">
    <location>
        <begin position="14"/>
        <end position="67"/>
    </location>
</feature>
<evidence type="ECO:0000256" key="6">
    <source>
        <dbReference type="SAM" id="MobiDB-lite"/>
    </source>
</evidence>
<dbReference type="Pfam" id="PF13358">
    <property type="entry name" value="DDE_3"/>
    <property type="match status" value="2"/>
</dbReference>
<comment type="similarity">
    <text evidence="2">Belongs to the chromogranin/secretogranin protein family.</text>
</comment>
<feature type="compositionally biased region" description="Basic and acidic residues" evidence="6">
    <location>
        <begin position="486"/>
        <end position="495"/>
    </location>
</feature>
<feature type="compositionally biased region" description="Basic and acidic residues" evidence="6">
    <location>
        <begin position="534"/>
        <end position="547"/>
    </location>
</feature>
<feature type="domain" description="Tc1-like transposase DDE" evidence="8">
    <location>
        <begin position="1048"/>
        <end position="1106"/>
    </location>
</feature>
<dbReference type="SUPFAM" id="SSF46689">
    <property type="entry name" value="Homeodomain-like"/>
    <property type="match status" value="1"/>
</dbReference>
<dbReference type="GO" id="GO:0003677">
    <property type="term" value="F:DNA binding"/>
    <property type="evidence" value="ECO:0007669"/>
    <property type="project" value="InterPro"/>
</dbReference>
<feature type="compositionally biased region" description="Basic and acidic residues" evidence="6">
    <location>
        <begin position="698"/>
        <end position="721"/>
    </location>
</feature>
<feature type="region of interest" description="Disordered" evidence="6">
    <location>
        <begin position="248"/>
        <end position="268"/>
    </location>
</feature>
<dbReference type="InterPro" id="IPR057667">
    <property type="entry name" value="HTH_SB"/>
</dbReference>
<evidence type="ECO:0000313" key="10">
    <source>
        <dbReference type="EMBL" id="KAK6296548.1"/>
    </source>
</evidence>
<evidence type="ECO:0000256" key="4">
    <source>
        <dbReference type="ARBA" id="ARBA00022685"/>
    </source>
</evidence>
<feature type="compositionally biased region" description="Acidic residues" evidence="6">
    <location>
        <begin position="380"/>
        <end position="390"/>
    </location>
</feature>
<dbReference type="Pfam" id="PF00106">
    <property type="entry name" value="adh_short"/>
    <property type="match status" value="1"/>
</dbReference>
<evidence type="ECO:0000259" key="8">
    <source>
        <dbReference type="Pfam" id="PF13358"/>
    </source>
</evidence>
<feature type="region of interest" description="Disordered" evidence="6">
    <location>
        <begin position="284"/>
        <end position="310"/>
    </location>
</feature>
<dbReference type="InterPro" id="IPR036388">
    <property type="entry name" value="WH-like_DNA-bd_sf"/>
</dbReference>
<dbReference type="GO" id="GO:0015074">
    <property type="term" value="P:DNA integration"/>
    <property type="evidence" value="ECO:0007669"/>
    <property type="project" value="InterPro"/>
</dbReference>
<evidence type="ECO:0000256" key="2">
    <source>
        <dbReference type="ARBA" id="ARBA00005723"/>
    </source>
</evidence>
<reference evidence="10 11" key="1">
    <citation type="submission" date="2021-04" db="EMBL/GenBank/DDBJ databases">
        <authorList>
            <person name="De Guttry C."/>
            <person name="Zahm M."/>
            <person name="Klopp C."/>
            <person name="Cabau C."/>
            <person name="Louis A."/>
            <person name="Berthelot C."/>
            <person name="Parey E."/>
            <person name="Roest Crollius H."/>
            <person name="Montfort J."/>
            <person name="Robinson-Rechavi M."/>
            <person name="Bucao C."/>
            <person name="Bouchez O."/>
            <person name="Gislard M."/>
            <person name="Lluch J."/>
            <person name="Milhes M."/>
            <person name="Lampietro C."/>
            <person name="Lopez Roques C."/>
            <person name="Donnadieu C."/>
            <person name="Braasch I."/>
            <person name="Desvignes T."/>
            <person name="Postlethwait J."/>
            <person name="Bobe J."/>
            <person name="Wedekind C."/>
            <person name="Guiguen Y."/>
        </authorList>
    </citation>
    <scope>NUCLEOTIDE SEQUENCE [LARGE SCALE GENOMIC DNA]</scope>
    <source>
        <strain evidence="10">Cs_M1</strain>
        <tissue evidence="10">Blood</tissue>
    </source>
</reference>
<name>A0AAN8KS08_9TELE</name>
<keyword evidence="11" id="KW-1185">Reference proteome</keyword>
<dbReference type="GO" id="GO:0006313">
    <property type="term" value="P:DNA transposition"/>
    <property type="evidence" value="ECO:0007669"/>
    <property type="project" value="InterPro"/>
</dbReference>
<evidence type="ECO:0000313" key="11">
    <source>
        <dbReference type="Proteomes" id="UP001356427"/>
    </source>
</evidence>
<evidence type="ECO:0000256" key="1">
    <source>
        <dbReference type="ARBA" id="ARBA00004613"/>
    </source>
</evidence>
<dbReference type="InterPro" id="IPR002347">
    <property type="entry name" value="SDR_fam"/>
</dbReference>
<dbReference type="SUPFAM" id="SSF51735">
    <property type="entry name" value="NAD(P)-binding Rossmann-fold domains"/>
    <property type="match status" value="1"/>
</dbReference>
<sequence length="1526" mass="172857">MLWGYFSVAGTGRLDNDPKHTAKTTQEWLQEKSLNVLEWPSQSLDLNLIEHFWRDLKIAVQQRSPSNLTVLERIFREEWEKLSKYSHTPNSTMAKTKELSKDTRNKIVDLHQAGKTESAIGKQLGLKKSTVGAIIRKWKTYKTTDNLPRSGAPRKISPRGVKMITRTAEETMLSLPKLSLAGMAFLLSLLPLFLLGYGSVQGASLREHRLRGSELDPQRGDTLYLPPNADMLKALEYIESLRQWTGAGASAPQEQASLTPDYDTTNMDTDSEKVLSMLRLASAAQTSQSKIGQDQDEEDEEGEVNKENKTQEWLQAVLSTLQQTKKGPKPAPVRPSAAHHALGKGRRPAKDEESQVGEGVAYPWSQQRASRPHRKYPLMFEDEEDGEGEEEGRAPGRERPFKRTNENMEGKYTPQNLANLQSVFEELGRIANAKAGHKRQTEDDEDDDDDDDDDTFKVRNLAYEDVTGGEDWTPLEEQVETEDEERDNRQEFDRGLEDDDDDNDEDDEEIDEVKRSSQPGPGEYDPDDYYLLKVLEKTEQEERKRELEEEEEREERRAAQTQHSDKVDPQAIYQLIQISQKLQIPPEDLMDMLKSVEMTKQDRTPLRTEAQSWTPNDLARVEDKPTQISSHKKNKIPPETFFNRRLPETQTSNAPKEINTEDILKILDLGSVANQKAPALKKQKQHTSPPSRFYAPAERQRDYMFSEPNVPEKGKDDYDNTVDEDKLATYLAAQMLAQSLQAANKADQNKRALQPPSQDDQIVLGTFEQAMQDYFDQMDSDRSPPQKRQSEPEEDTGDVSQTQGLDDNTLMKILGYLNPENKEGEDKDLYAKTVKGLLSEQCVKKQRGLAGSCFGGRMALDRCLCLLHSGAHSCLGGLQDLSSHQELIQDEIGLLKAVRQAVADYHSQFSASRHLSTEAINQSDSKLSTMAKNKELSKDVRDKIVDLHKAGMGYKTIAKQLAGTIVTKKTIGNTLRREGLKSCSARKVPLLKKEHIQGRLKFANEHLNESEENWVKVLWSDETKIELFGINSTRCVWRRRNAAYDPKNTIPTHDNYPKHTAKATKEWLKKQHIKVLEWPSQSPDLNPIENLWRELKVRVAKRQARNPNDFEKICKEEWNKIPPEMCANLVTNYKKRLTSVIANKGFATKSLQRRKLQERGGRASTIRVISLITFFFSLSVTGVNHFCSRSFPCRLNSSRKRICGERGQEVDPHGAQIIEIEWVLLSAFLSAAKHFVEKDLEVSMAGRVFMITGANSGIGRATAMAIAKRGGTVHMVCRNKDKAEEARADIVKESGNKEIYVHILDLSETRKVWEFAEAFKRKYKALNVLINNAGCIMSERDVNTEGMEKSFASNVMGVYLLTKGLIPLLEKSAEPRVITVSSGGMLVQKLRTGNLQTEIGRYDGTMVYAQHKRQQVVMTEQWAKTHSNVHFSVMHPGWVDTPAVANAMPDFHQSMKDSLRTPEQGADTVVWLAISEAAATKPSGSFFQDRRMVSAHLPLAWTHSSQLEQQKFMSVMEDLAKTFQPH</sequence>
<dbReference type="InterPro" id="IPR001990">
    <property type="entry name" value="Granin"/>
</dbReference>
<feature type="region of interest" description="Disordered" evidence="6">
    <location>
        <begin position="677"/>
        <end position="721"/>
    </location>
</feature>
<dbReference type="InterPro" id="IPR038858">
    <property type="entry name" value="ScgII"/>
</dbReference>
<evidence type="ECO:0000256" key="5">
    <source>
        <dbReference type="ARBA" id="ARBA00022729"/>
    </source>
</evidence>
<dbReference type="InterPro" id="IPR038717">
    <property type="entry name" value="Tc1-like_DDE_dom"/>
</dbReference>
<dbReference type="GO" id="GO:0005576">
    <property type="term" value="C:extracellular region"/>
    <property type="evidence" value="ECO:0007669"/>
    <property type="project" value="UniProtKB-SubCell"/>
</dbReference>
<dbReference type="InterPro" id="IPR036291">
    <property type="entry name" value="NAD(P)-bd_dom_sf"/>
</dbReference>
<feature type="compositionally biased region" description="Acidic residues" evidence="6">
    <location>
        <begin position="442"/>
        <end position="454"/>
    </location>
</feature>
<dbReference type="Pfam" id="PF01498">
    <property type="entry name" value="HTH_Tnp_Tc3_2"/>
    <property type="match status" value="1"/>
</dbReference>
<evidence type="ECO:0000256" key="3">
    <source>
        <dbReference type="ARBA" id="ARBA00022525"/>
    </source>
</evidence>
<organism evidence="10 11">
    <name type="scientific">Coregonus suidteri</name>
    <dbReference type="NCBI Taxonomy" id="861788"/>
    <lineage>
        <taxon>Eukaryota</taxon>
        <taxon>Metazoa</taxon>
        <taxon>Chordata</taxon>
        <taxon>Craniata</taxon>
        <taxon>Vertebrata</taxon>
        <taxon>Euteleostomi</taxon>
        <taxon>Actinopterygii</taxon>
        <taxon>Neopterygii</taxon>
        <taxon>Teleostei</taxon>
        <taxon>Protacanthopterygii</taxon>
        <taxon>Salmoniformes</taxon>
        <taxon>Salmonidae</taxon>
        <taxon>Coregoninae</taxon>
        <taxon>Coregonus</taxon>
    </lineage>
</organism>
<proteinExistence type="inferred from homology"/>
<dbReference type="Gene3D" id="3.40.50.720">
    <property type="entry name" value="NAD(P)-binding Rossmann-like Domain"/>
    <property type="match status" value="1"/>
</dbReference>
<keyword evidence="4" id="KW-0165">Cleavage on pair of basic residues</keyword>
<dbReference type="Pfam" id="PF01271">
    <property type="entry name" value="Granin"/>
    <property type="match status" value="1"/>
</dbReference>
<gene>
    <name evidence="10" type="ORF">J4Q44_G00326900</name>
</gene>
<feature type="region of interest" description="Disordered" evidence="6">
    <location>
        <begin position="322"/>
        <end position="569"/>
    </location>
</feature>
<feature type="domain" description="Transposase Tc1-like" evidence="7">
    <location>
        <begin position="955"/>
        <end position="1008"/>
    </location>
</feature>
<dbReference type="EMBL" id="JAGTTL010000032">
    <property type="protein sequence ID" value="KAK6296548.1"/>
    <property type="molecule type" value="Genomic_DNA"/>
</dbReference>
<dbReference type="InterPro" id="IPR009057">
    <property type="entry name" value="Homeodomain-like_sf"/>
</dbReference>
<keyword evidence="5" id="KW-0732">Signal</keyword>
<accession>A0AAN8KS08</accession>
<dbReference type="PANTHER" id="PTHR15119">
    <property type="entry name" value="SECRETOGRANIN II"/>
    <property type="match status" value="1"/>
</dbReference>
<dbReference type="Gene3D" id="1.10.10.10">
    <property type="entry name" value="Winged helix-like DNA-binding domain superfamily/Winged helix DNA-binding domain"/>
    <property type="match status" value="2"/>
</dbReference>
<comment type="caution">
    <text evidence="10">The sequence shown here is derived from an EMBL/GenBank/DDBJ whole genome shotgun (WGS) entry which is preliminary data.</text>
</comment>
<protein>
    <submittedName>
        <fullName evidence="10">Uncharacterized protein</fullName>
    </submittedName>
</protein>
<feature type="region of interest" description="Disordered" evidence="6">
    <location>
        <begin position="600"/>
        <end position="657"/>
    </location>
</feature>
<keyword evidence="3" id="KW-0964">Secreted</keyword>
<feature type="region of interest" description="Disordered" evidence="6">
    <location>
        <begin position="777"/>
        <end position="804"/>
    </location>
</feature>
<feature type="compositionally biased region" description="Basic and acidic residues" evidence="6">
    <location>
        <begin position="779"/>
        <end position="791"/>
    </location>
</feature>
<dbReference type="PRINTS" id="PR00081">
    <property type="entry name" value="GDHRDH"/>
</dbReference>
<feature type="compositionally biased region" description="Basic and acidic residues" evidence="6">
    <location>
        <begin position="554"/>
        <end position="568"/>
    </location>
</feature>
<feature type="compositionally biased region" description="Acidic residues" evidence="6">
    <location>
        <begin position="496"/>
        <end position="511"/>
    </location>
</feature>
<feature type="compositionally biased region" description="Basic and acidic residues" evidence="6">
    <location>
        <begin position="391"/>
        <end position="409"/>
    </location>
</feature>
<dbReference type="Pfam" id="PF25787">
    <property type="entry name" value="HTH_SB"/>
    <property type="match status" value="1"/>
</dbReference>
<feature type="compositionally biased region" description="Polar residues" evidence="6">
    <location>
        <begin position="252"/>
        <end position="268"/>
    </location>
</feature>
<feature type="compositionally biased region" description="Polar residues" evidence="6">
    <location>
        <begin position="413"/>
        <end position="422"/>
    </location>
</feature>
<dbReference type="Gene3D" id="3.30.420.10">
    <property type="entry name" value="Ribonuclease H-like superfamily/Ribonuclease H"/>
    <property type="match status" value="3"/>
</dbReference>
<evidence type="ECO:0000259" key="9">
    <source>
        <dbReference type="Pfam" id="PF25787"/>
    </source>
</evidence>
<feature type="compositionally biased region" description="Acidic residues" evidence="6">
    <location>
        <begin position="473"/>
        <end position="485"/>
    </location>
</feature>
<dbReference type="InterPro" id="IPR036397">
    <property type="entry name" value="RNaseH_sf"/>
</dbReference>
<dbReference type="InterPro" id="IPR002492">
    <property type="entry name" value="Transposase_Tc1-like"/>
</dbReference>
<dbReference type="GO" id="GO:0030141">
    <property type="term" value="C:secretory granule"/>
    <property type="evidence" value="ECO:0007669"/>
    <property type="project" value="InterPro"/>
</dbReference>
<dbReference type="Proteomes" id="UP001356427">
    <property type="component" value="Unassembled WGS sequence"/>
</dbReference>
<dbReference type="PANTHER" id="PTHR15119:SF1">
    <property type="entry name" value="SECRETOGRANIN-2-RELATED"/>
    <property type="match status" value="1"/>
</dbReference>
<comment type="subcellular location">
    <subcellularLocation>
        <location evidence="1">Secreted</location>
    </subcellularLocation>
</comment>